<protein>
    <submittedName>
        <fullName evidence="3">Uncharacterized protein</fullName>
    </submittedName>
</protein>
<feature type="transmembrane region" description="Helical" evidence="2">
    <location>
        <begin position="38"/>
        <end position="56"/>
    </location>
</feature>
<feature type="transmembrane region" description="Helical" evidence="2">
    <location>
        <begin position="12"/>
        <end position="31"/>
    </location>
</feature>
<evidence type="ECO:0000313" key="4">
    <source>
        <dbReference type="Proteomes" id="UP001174934"/>
    </source>
</evidence>
<proteinExistence type="predicted"/>
<keyword evidence="4" id="KW-1185">Reference proteome</keyword>
<evidence type="ECO:0000313" key="3">
    <source>
        <dbReference type="EMBL" id="KAK0612668.1"/>
    </source>
</evidence>
<name>A0AA39TZI9_9PEZI</name>
<dbReference type="Proteomes" id="UP001174934">
    <property type="component" value="Unassembled WGS sequence"/>
</dbReference>
<evidence type="ECO:0000256" key="2">
    <source>
        <dbReference type="SAM" id="Phobius"/>
    </source>
</evidence>
<feature type="compositionally biased region" description="Pro residues" evidence="1">
    <location>
        <begin position="121"/>
        <end position="130"/>
    </location>
</feature>
<dbReference type="EMBL" id="JAULSR010000009">
    <property type="protein sequence ID" value="KAK0612668.1"/>
    <property type="molecule type" value="Genomic_DNA"/>
</dbReference>
<keyword evidence="2" id="KW-1133">Transmembrane helix</keyword>
<keyword evidence="2" id="KW-0472">Membrane</keyword>
<comment type="caution">
    <text evidence="3">The sequence shown here is derived from an EMBL/GenBank/DDBJ whole genome shotgun (WGS) entry which is preliminary data.</text>
</comment>
<organism evidence="3 4">
    <name type="scientific">Bombardia bombarda</name>
    <dbReference type="NCBI Taxonomy" id="252184"/>
    <lineage>
        <taxon>Eukaryota</taxon>
        <taxon>Fungi</taxon>
        <taxon>Dikarya</taxon>
        <taxon>Ascomycota</taxon>
        <taxon>Pezizomycotina</taxon>
        <taxon>Sordariomycetes</taxon>
        <taxon>Sordariomycetidae</taxon>
        <taxon>Sordariales</taxon>
        <taxon>Lasiosphaeriaceae</taxon>
        <taxon>Bombardia</taxon>
    </lineage>
</organism>
<accession>A0AA39TZI9</accession>
<feature type="transmembrane region" description="Helical" evidence="2">
    <location>
        <begin position="76"/>
        <end position="96"/>
    </location>
</feature>
<gene>
    <name evidence="3" type="ORF">B0T17DRAFT_544251</name>
</gene>
<feature type="region of interest" description="Disordered" evidence="1">
    <location>
        <begin position="100"/>
        <end position="136"/>
    </location>
</feature>
<sequence length="136" mass="14426">MVAGSCPHGGMAHLAGLRLLFQWLCPCSVLLSNHRPTFVWIWLQLPMVCNWVIHWVSLHRAANLHLPLLGHKTFCLLPLIGCILPGHLILLFYRLLPGPSSPPPGSPPPSVPSPSVGPLSPAGPTPPAGPCPAAGL</sequence>
<reference evidence="3" key="1">
    <citation type="submission" date="2023-06" db="EMBL/GenBank/DDBJ databases">
        <title>Genome-scale phylogeny and comparative genomics of the fungal order Sordariales.</title>
        <authorList>
            <consortium name="Lawrence Berkeley National Laboratory"/>
            <person name="Hensen N."/>
            <person name="Bonometti L."/>
            <person name="Westerberg I."/>
            <person name="Brannstrom I.O."/>
            <person name="Guillou S."/>
            <person name="Cros-Aarteil S."/>
            <person name="Calhoun S."/>
            <person name="Haridas S."/>
            <person name="Kuo A."/>
            <person name="Mondo S."/>
            <person name="Pangilinan J."/>
            <person name="Riley R."/>
            <person name="LaButti K."/>
            <person name="Andreopoulos B."/>
            <person name="Lipzen A."/>
            <person name="Chen C."/>
            <person name="Yanf M."/>
            <person name="Daum C."/>
            <person name="Ng V."/>
            <person name="Clum A."/>
            <person name="Steindorff A."/>
            <person name="Ohm R."/>
            <person name="Martin F."/>
            <person name="Silar P."/>
            <person name="Natvig D."/>
            <person name="Lalanne C."/>
            <person name="Gautier V."/>
            <person name="Ament-velasquez S.L."/>
            <person name="Kruys A."/>
            <person name="Hutchinson M.I."/>
            <person name="Powell A.J."/>
            <person name="Barry K."/>
            <person name="Miller A.N."/>
            <person name="Grigoriev I.V."/>
            <person name="Debuchy R."/>
            <person name="Gladieux P."/>
            <person name="Thoren M.H."/>
            <person name="Johannesson H."/>
        </authorList>
    </citation>
    <scope>NUCLEOTIDE SEQUENCE</scope>
    <source>
        <strain evidence="3">SMH3391-2</strain>
    </source>
</reference>
<keyword evidence="2" id="KW-0812">Transmembrane</keyword>
<feature type="compositionally biased region" description="Pro residues" evidence="1">
    <location>
        <begin position="100"/>
        <end position="112"/>
    </location>
</feature>
<evidence type="ECO:0000256" key="1">
    <source>
        <dbReference type="SAM" id="MobiDB-lite"/>
    </source>
</evidence>
<dbReference type="AlphaFoldDB" id="A0AA39TZI9"/>